<evidence type="ECO:0000256" key="2">
    <source>
        <dbReference type="SAM" id="SignalP"/>
    </source>
</evidence>
<evidence type="ECO:0000313" key="3">
    <source>
        <dbReference type="Proteomes" id="UP000694844"/>
    </source>
</evidence>
<accession>A0A8B8BLK9</accession>
<organism evidence="3 4">
    <name type="scientific">Crassostrea virginica</name>
    <name type="common">Eastern oyster</name>
    <dbReference type="NCBI Taxonomy" id="6565"/>
    <lineage>
        <taxon>Eukaryota</taxon>
        <taxon>Metazoa</taxon>
        <taxon>Spiralia</taxon>
        <taxon>Lophotrochozoa</taxon>
        <taxon>Mollusca</taxon>
        <taxon>Bivalvia</taxon>
        <taxon>Autobranchia</taxon>
        <taxon>Pteriomorphia</taxon>
        <taxon>Ostreida</taxon>
        <taxon>Ostreoidea</taxon>
        <taxon>Ostreidae</taxon>
        <taxon>Crassostrea</taxon>
    </lineage>
</organism>
<feature type="chain" id="PRO_5034588548" evidence="2">
    <location>
        <begin position="22"/>
        <end position="223"/>
    </location>
</feature>
<gene>
    <name evidence="4" type="primary">LOC111111489</name>
</gene>
<evidence type="ECO:0000313" key="4">
    <source>
        <dbReference type="RefSeq" id="XP_022304212.1"/>
    </source>
</evidence>
<feature type="signal peptide" evidence="2">
    <location>
        <begin position="1"/>
        <end position="21"/>
    </location>
</feature>
<dbReference type="Proteomes" id="UP000694844">
    <property type="component" value="Chromosome 9"/>
</dbReference>
<dbReference type="AlphaFoldDB" id="A0A8B8BLK9"/>
<keyword evidence="3" id="KW-1185">Reference proteome</keyword>
<dbReference type="RefSeq" id="XP_022304212.1">
    <property type="nucleotide sequence ID" value="XM_022448504.1"/>
</dbReference>
<keyword evidence="1" id="KW-0472">Membrane</keyword>
<name>A0A8B8BLK9_CRAVI</name>
<proteinExistence type="predicted"/>
<feature type="transmembrane region" description="Helical" evidence="1">
    <location>
        <begin position="164"/>
        <end position="190"/>
    </location>
</feature>
<sequence length="223" mass="25802">MEFFSWMAVILLFEAIEISMGQKRQSVDQCPRNLHEWNIRAKALNCAQLPDNVTYHCVLNENGTGLLEVCARPTFIYDQLCYEEVYGTMPICKVTDQRSDFIDVDSKTNVKHKQNNKQNCEQNREQNCELNHVQNHEQTYECRHEPNIVNNHNTCICHISFSDIIRISVIVAIFVIFIHACIFIGGYAVYSYLQKKKRLLKDISETPLQNDGADDVIVDLVDQ</sequence>
<evidence type="ECO:0000256" key="1">
    <source>
        <dbReference type="SAM" id="Phobius"/>
    </source>
</evidence>
<dbReference type="GeneID" id="111111489"/>
<dbReference type="KEGG" id="cvn:111111489"/>
<protein>
    <submittedName>
        <fullName evidence="4">Uncharacterized protein LOC111111489</fullName>
    </submittedName>
</protein>
<keyword evidence="1" id="KW-1133">Transmembrane helix</keyword>
<reference evidence="4" key="1">
    <citation type="submission" date="2025-08" db="UniProtKB">
        <authorList>
            <consortium name="RefSeq"/>
        </authorList>
    </citation>
    <scope>IDENTIFICATION</scope>
    <source>
        <tissue evidence="4">Whole sample</tissue>
    </source>
</reference>
<keyword evidence="2" id="KW-0732">Signal</keyword>
<keyword evidence="1" id="KW-0812">Transmembrane</keyword>